<accession>A0A3P1XR53</accession>
<dbReference type="GO" id="GO:0044718">
    <property type="term" value="P:siderophore transmembrane transport"/>
    <property type="evidence" value="ECO:0007669"/>
    <property type="project" value="TreeGrafter"/>
</dbReference>
<dbReference type="Pfam" id="PF13715">
    <property type="entry name" value="CarbopepD_reg_2"/>
    <property type="match status" value="1"/>
</dbReference>
<dbReference type="OrthoDB" id="9768177at2"/>
<dbReference type="InterPro" id="IPR039426">
    <property type="entry name" value="TonB-dep_rcpt-like"/>
</dbReference>
<dbReference type="Gene3D" id="2.170.130.10">
    <property type="entry name" value="TonB-dependent receptor, plug domain"/>
    <property type="match status" value="1"/>
</dbReference>
<dbReference type="InterPro" id="IPR037066">
    <property type="entry name" value="Plug_dom_sf"/>
</dbReference>
<feature type="domain" description="TonB-dependent receptor plug" evidence="10">
    <location>
        <begin position="122"/>
        <end position="247"/>
    </location>
</feature>
<evidence type="ECO:0000313" key="11">
    <source>
        <dbReference type="EMBL" id="RRD60407.1"/>
    </source>
</evidence>
<feature type="signal peptide" evidence="9">
    <location>
        <begin position="1"/>
        <end position="26"/>
    </location>
</feature>
<evidence type="ECO:0000313" key="12">
    <source>
        <dbReference type="Proteomes" id="UP000278609"/>
    </source>
</evidence>
<comment type="subcellular location">
    <subcellularLocation>
        <location evidence="1 8">Cell outer membrane</location>
        <topology evidence="1 8">Multi-pass membrane protein</topology>
    </subcellularLocation>
</comment>
<reference evidence="11 12" key="1">
    <citation type="submission" date="2018-11" db="EMBL/GenBank/DDBJ databases">
        <title>Genomes From Bacteria Associated with the Canine Oral Cavity: a Test Case for Automated Genome-Based Taxonomic Assignment.</title>
        <authorList>
            <person name="Coil D.A."/>
            <person name="Jospin G."/>
            <person name="Darling A.E."/>
            <person name="Wallis C."/>
            <person name="Davis I.J."/>
            <person name="Harris S."/>
            <person name="Eisen J.A."/>
            <person name="Holcombe L.J."/>
            <person name="O'Flynn C."/>
        </authorList>
    </citation>
    <scope>NUCLEOTIDE SEQUENCE [LARGE SCALE GENOMIC DNA]</scope>
    <source>
        <strain evidence="11 12">OH2617_COT-023</strain>
    </source>
</reference>
<evidence type="ECO:0000256" key="5">
    <source>
        <dbReference type="ARBA" id="ARBA00022729"/>
    </source>
</evidence>
<dbReference type="PANTHER" id="PTHR30069">
    <property type="entry name" value="TONB-DEPENDENT OUTER MEMBRANE RECEPTOR"/>
    <property type="match status" value="1"/>
</dbReference>
<feature type="chain" id="PRO_5018196897" evidence="9">
    <location>
        <begin position="27"/>
        <end position="1044"/>
    </location>
</feature>
<dbReference type="AlphaFoldDB" id="A0A3P1XR53"/>
<dbReference type="InterPro" id="IPR036942">
    <property type="entry name" value="Beta-barrel_TonB_sf"/>
</dbReference>
<keyword evidence="4 8" id="KW-0812">Transmembrane</keyword>
<dbReference type="Pfam" id="PF07715">
    <property type="entry name" value="Plug"/>
    <property type="match status" value="1"/>
</dbReference>
<dbReference type="InterPro" id="IPR023997">
    <property type="entry name" value="TonB-dep_OMP_SusC/RagA_CS"/>
</dbReference>
<evidence type="ECO:0000256" key="4">
    <source>
        <dbReference type="ARBA" id="ARBA00022692"/>
    </source>
</evidence>
<evidence type="ECO:0000256" key="6">
    <source>
        <dbReference type="ARBA" id="ARBA00023136"/>
    </source>
</evidence>
<dbReference type="GO" id="GO:0015344">
    <property type="term" value="F:siderophore uptake transmembrane transporter activity"/>
    <property type="evidence" value="ECO:0007669"/>
    <property type="project" value="TreeGrafter"/>
</dbReference>
<dbReference type="InterPro" id="IPR023996">
    <property type="entry name" value="TonB-dep_OMP_SusC/RagA"/>
</dbReference>
<dbReference type="NCBIfam" id="TIGR04056">
    <property type="entry name" value="OMP_RagA_SusC"/>
    <property type="match status" value="1"/>
</dbReference>
<dbReference type="Gene3D" id="2.60.40.1120">
    <property type="entry name" value="Carboxypeptidase-like, regulatory domain"/>
    <property type="match status" value="1"/>
</dbReference>
<sequence length="1044" mass="115539">MKVKKLFGARGLLTLLLCISTLSLSAQTITVRGTVTDRNNEPLIGATVSVAGSTNQGTITDYDGKYTLTDVRSNASLMFSYVGMKAQTVAVNGQTTINVTLEEDSEMLGEVVVTALGIKRDKKALGYAIQEVKGDDIVAARENNIANALSGKISGLQVIKSSNGPGASSKIVIRGNNSVTNLNQPLIVVDGVPMDNFTGADNNDYWNPTADMGNGLSDINPEDIQSMSVLKGASAAALYGSRAGNGVILITTKSGRKTEGLGITISSSVAFENIFMHPELQNTFGQGENGVYNAESGSSWGPKITGQEYEKWNKEKAQMQAYDNINNYFDKSGTNLTENIAFSQQYNNVSVYTSVSRMDDKSKIPGANLSRTNMTGRAVSKFGKDNKWTLDTKIQYIKTDAKNRPVSGRNSSNPFLTMYSLPRSMDIRDFSSAVDENGKMIWWGKSSAINPYWLRDYKLSHDQRERFVLFGSLKYEFTDWLNAEIRGGTDIYFTEYENKTYGKSPLTQTGRYSFGEEKFYENNFSFLISAQKDNLFGKWGGSATFGGNLMHRKHTGVHANPDELLVPGLFTFGNAKNKIEASRKYSEKKINSLYGTAQVNYGGYLFLDATFRNDWTSTLSPENRSFFYPSLSTSWVISDMLNEEGNGMPSWFNYAKVRASWAQVGNDLDPYQLYNTYWIGKDPENHATAGTNGTLYDPTVKNELITSWEIGTEMRFFDSRLAVDFAWYKSNATHQLLNLPTDPMSGYTSKKINAGDIQNQGFELMLNGYPIQTQDFAWNIQANFSKNSNTIKDLTEGVKLYQLGGYDNLRVYATVGGNYGEIYGTTYQRVEDEKSPYYGKIIVDENGLPVGDNRIKKVGDQQADMLFGLTNSFRYKGFSFSFLIDSRIGGDIFSGTNHTLQASGSAAITAPNGERQEFLVDGVVADGKGGYKMNEKKTTQQEYWGRVTGQTGNLGISEANIYSATNIRLRNVQLNYEFAKSMLRSTPFKQLKLGVSCNNVWMISSHLNGVDPESVFATSTNAIGFEAYAPPTSRTYLFNVTLGF</sequence>
<name>A0A3P1XR53_TANFO</name>
<dbReference type="InterPro" id="IPR012910">
    <property type="entry name" value="Plug_dom"/>
</dbReference>
<keyword evidence="7 8" id="KW-0998">Cell outer membrane</keyword>
<evidence type="ECO:0000256" key="8">
    <source>
        <dbReference type="PROSITE-ProRule" id="PRU01360"/>
    </source>
</evidence>
<dbReference type="Gene3D" id="2.40.170.20">
    <property type="entry name" value="TonB-dependent receptor, beta-barrel domain"/>
    <property type="match status" value="1"/>
</dbReference>
<dbReference type="RefSeq" id="WP_124751630.1">
    <property type="nucleotide sequence ID" value="NZ_RQYS01000028.1"/>
</dbReference>
<organism evidence="11 12">
    <name type="scientific">Tannerella forsythia</name>
    <name type="common">Bacteroides forsythus</name>
    <dbReference type="NCBI Taxonomy" id="28112"/>
    <lineage>
        <taxon>Bacteria</taxon>
        <taxon>Pseudomonadati</taxon>
        <taxon>Bacteroidota</taxon>
        <taxon>Bacteroidia</taxon>
        <taxon>Bacteroidales</taxon>
        <taxon>Tannerellaceae</taxon>
        <taxon>Tannerella</taxon>
    </lineage>
</organism>
<dbReference type="FunFam" id="2.60.40.1120:FF:000003">
    <property type="entry name" value="Outer membrane protein Omp121"/>
    <property type="match status" value="1"/>
</dbReference>
<dbReference type="NCBIfam" id="TIGR04057">
    <property type="entry name" value="SusC_RagA_signa"/>
    <property type="match status" value="1"/>
</dbReference>
<dbReference type="Proteomes" id="UP000278609">
    <property type="component" value="Unassembled WGS sequence"/>
</dbReference>
<dbReference type="SUPFAM" id="SSF56935">
    <property type="entry name" value="Porins"/>
    <property type="match status" value="1"/>
</dbReference>
<keyword evidence="5 9" id="KW-0732">Signal</keyword>
<dbReference type="PANTHER" id="PTHR30069:SF29">
    <property type="entry name" value="HEMOGLOBIN AND HEMOGLOBIN-HAPTOGLOBIN-BINDING PROTEIN 1-RELATED"/>
    <property type="match status" value="1"/>
</dbReference>
<evidence type="ECO:0000256" key="9">
    <source>
        <dbReference type="SAM" id="SignalP"/>
    </source>
</evidence>
<gene>
    <name evidence="11" type="ORF">EII40_07380</name>
</gene>
<dbReference type="PROSITE" id="PS52016">
    <property type="entry name" value="TONB_DEPENDENT_REC_3"/>
    <property type="match status" value="1"/>
</dbReference>
<keyword evidence="2 8" id="KW-0813">Transport</keyword>
<evidence type="ECO:0000259" key="10">
    <source>
        <dbReference type="Pfam" id="PF07715"/>
    </source>
</evidence>
<protein>
    <submittedName>
        <fullName evidence="11">SusC/RagA family TonB-linked outer membrane protein</fullName>
    </submittedName>
</protein>
<dbReference type="SUPFAM" id="SSF49464">
    <property type="entry name" value="Carboxypeptidase regulatory domain-like"/>
    <property type="match status" value="1"/>
</dbReference>
<comment type="similarity">
    <text evidence="8">Belongs to the TonB-dependent receptor family.</text>
</comment>
<proteinExistence type="inferred from homology"/>
<dbReference type="GO" id="GO:0009279">
    <property type="term" value="C:cell outer membrane"/>
    <property type="evidence" value="ECO:0007669"/>
    <property type="project" value="UniProtKB-SubCell"/>
</dbReference>
<evidence type="ECO:0000256" key="7">
    <source>
        <dbReference type="ARBA" id="ARBA00023237"/>
    </source>
</evidence>
<evidence type="ECO:0000256" key="1">
    <source>
        <dbReference type="ARBA" id="ARBA00004571"/>
    </source>
</evidence>
<evidence type="ECO:0000256" key="3">
    <source>
        <dbReference type="ARBA" id="ARBA00022452"/>
    </source>
</evidence>
<dbReference type="InterPro" id="IPR008969">
    <property type="entry name" value="CarboxyPept-like_regulatory"/>
</dbReference>
<keyword evidence="3 8" id="KW-1134">Transmembrane beta strand</keyword>
<comment type="caution">
    <text evidence="11">The sequence shown here is derived from an EMBL/GenBank/DDBJ whole genome shotgun (WGS) entry which is preliminary data.</text>
</comment>
<dbReference type="EMBL" id="RQYS01000028">
    <property type="protein sequence ID" value="RRD60407.1"/>
    <property type="molecule type" value="Genomic_DNA"/>
</dbReference>
<keyword evidence="6 8" id="KW-0472">Membrane</keyword>
<evidence type="ECO:0000256" key="2">
    <source>
        <dbReference type="ARBA" id="ARBA00022448"/>
    </source>
</evidence>